<dbReference type="SUPFAM" id="SSF48403">
    <property type="entry name" value="Ankyrin repeat"/>
    <property type="match status" value="1"/>
</dbReference>
<comment type="caution">
    <text evidence="6">The sequence shown here is derived from an EMBL/GenBank/DDBJ whole genome shotgun (WGS) entry which is preliminary data.</text>
</comment>
<keyword evidence="1" id="KW-0677">Repeat</keyword>
<dbReference type="AlphaFoldDB" id="A0A225A828"/>
<proteinExistence type="predicted"/>
<keyword evidence="5" id="KW-0732">Signal</keyword>
<feature type="repeat" description="ANK" evidence="3">
    <location>
        <begin position="869"/>
        <end position="901"/>
    </location>
</feature>
<dbReference type="InterPro" id="IPR002110">
    <property type="entry name" value="Ankyrin_rpt"/>
</dbReference>
<evidence type="ECO:0000256" key="3">
    <source>
        <dbReference type="PROSITE-ProRule" id="PRU00023"/>
    </source>
</evidence>
<dbReference type="OrthoDB" id="7464126at2759"/>
<dbReference type="RefSeq" id="XP_020116843.1">
    <property type="nucleotide sequence ID" value="XM_020262950.1"/>
</dbReference>
<dbReference type="PANTHER" id="PTHR24198">
    <property type="entry name" value="ANKYRIN REPEAT AND PROTEIN KINASE DOMAIN-CONTAINING PROTEIN"/>
    <property type="match status" value="1"/>
</dbReference>
<reference evidence="6 7" key="1">
    <citation type="submission" date="2015-06" db="EMBL/GenBank/DDBJ databases">
        <title>Talaromyces atroroseus IBT 11181 draft genome.</title>
        <authorList>
            <person name="Rasmussen K.B."/>
            <person name="Rasmussen S."/>
            <person name="Petersen B."/>
            <person name="Sicheritz-Ponten T."/>
            <person name="Mortensen U.H."/>
            <person name="Thrane U."/>
        </authorList>
    </citation>
    <scope>NUCLEOTIDE SEQUENCE [LARGE SCALE GENOMIC DNA]</scope>
    <source>
        <strain evidence="6 7">IBT 11181</strain>
    </source>
</reference>
<dbReference type="InterPro" id="IPR036770">
    <property type="entry name" value="Ankyrin_rpt-contain_sf"/>
</dbReference>
<feature type="chain" id="PRO_5012194952" evidence="5">
    <location>
        <begin position="20"/>
        <end position="1042"/>
    </location>
</feature>
<feature type="transmembrane region" description="Helical" evidence="4">
    <location>
        <begin position="220"/>
        <end position="243"/>
    </location>
</feature>
<name>A0A225A828_TALAT</name>
<evidence type="ECO:0000256" key="1">
    <source>
        <dbReference type="ARBA" id="ARBA00022737"/>
    </source>
</evidence>
<evidence type="ECO:0000256" key="5">
    <source>
        <dbReference type="SAM" id="SignalP"/>
    </source>
</evidence>
<feature type="repeat" description="ANK" evidence="3">
    <location>
        <begin position="935"/>
        <end position="967"/>
    </location>
</feature>
<dbReference type="Pfam" id="PF00023">
    <property type="entry name" value="Ank"/>
    <property type="match status" value="1"/>
</dbReference>
<keyword evidence="4" id="KW-0812">Transmembrane</keyword>
<feature type="repeat" description="ANK" evidence="3">
    <location>
        <begin position="902"/>
        <end position="934"/>
    </location>
</feature>
<organism evidence="6 7">
    <name type="scientific">Talaromyces atroroseus</name>
    <dbReference type="NCBI Taxonomy" id="1441469"/>
    <lineage>
        <taxon>Eukaryota</taxon>
        <taxon>Fungi</taxon>
        <taxon>Dikarya</taxon>
        <taxon>Ascomycota</taxon>
        <taxon>Pezizomycotina</taxon>
        <taxon>Eurotiomycetes</taxon>
        <taxon>Eurotiomycetidae</taxon>
        <taxon>Eurotiales</taxon>
        <taxon>Trichocomaceae</taxon>
        <taxon>Talaromyces</taxon>
        <taxon>Talaromyces sect. Trachyspermi</taxon>
    </lineage>
</organism>
<keyword evidence="7" id="KW-1185">Reference proteome</keyword>
<dbReference type="GeneID" id="31007790"/>
<dbReference type="PANTHER" id="PTHR24198:SF165">
    <property type="entry name" value="ANKYRIN REPEAT-CONTAINING PROTEIN-RELATED"/>
    <property type="match status" value="1"/>
</dbReference>
<gene>
    <name evidence="6" type="ORF">UA08_08034</name>
</gene>
<dbReference type="STRING" id="1441469.A0A225A828"/>
<evidence type="ECO:0000313" key="6">
    <source>
        <dbReference type="EMBL" id="OKL56722.1"/>
    </source>
</evidence>
<keyword evidence="4" id="KW-1133">Transmembrane helix</keyword>
<sequence>MVLARYSYVFLCLVCCVSADEWSDLENDLVTDLAPLISLFGEQVTTQCMSELITALDDYIFALAPIGILTALVSLIRICGNSTLRAFIGRASEDPGDSELELLSCVSDTTAEVFTESGVARITGNPKILEVVANESGTVTVQKVSELEGKRWTDLEKDATLPNLSLNKGIKRRAPFWFHLAALFGTILQLDNEGVIIYAALTVFKWPEFFLKDGARANSYAFPMFAIGTAILTLGMFFCALLLERFSKKRFLTLPKESRVYWIQPGNQGVGDQKLPSFVGQTDKGAHFTRSVRHHSPDEVLNIIFHLFTIRSFRIRSVSSLPMQEPQPQSDSVVRESLIVREKLTKLAGSHWNKTPARKLAQNLGQATQELMKLISSWSDKDVTYFDIVIPLELEKEGSQQTIQYDKKMRLSSGAKVDVDLWEAILGLYVWSLRQANREMGDEHGNHFFRALESRNKNAHQARLLYQKWTNDESALRQNQAAPTTFLNGSNKFGKFDYRTENPADSAALVGVSCDLYTLAAQDIYMHVLSSMLEWLSEIGGTTQISGKEKKTYRLSNDRIEVLTEGFVKSGLGDQRGSAVCILSVLSDRGLLPEITIKSVEVQQQLGELESLNDQGIFGIREWLCSVADFEEVEHMLVEYGYICLRHIMSRYDTGTPLGLKKIMSILNVNHNSQLPNSISKDLANISSIPGADWQERYRNEMYWISSRLLRIQAAHSHSDQDTLYLNELEKLYAVQCSMEETYTDQEAALSSQSALLDVWLELVTMKLSNNYVQIIFDWLIKNKHHNILEWFIMRMLLDTFSSNFQNVLTMMITYSAAIKYDKPVEILLRHIDSSNLRALIIMQIAVSGDVQTLEFLLGRNLSVGSGEEHEAALFAAVERNQYSVVKFLLEGGVNVDAKSINGQTALMIAAEGGHVEITSLLFHHNASLEIHSETGNTALILATTSGKLNVVELLVNKGADVNAIGFRGKTALMAATLNRNLPLVKYLCDHKADIQTLGYDQMSVLDVAAHGDEFEGSWTEGYEYLERLGAKRYYDTKYRGY</sequence>
<keyword evidence="4" id="KW-0472">Membrane</keyword>
<dbReference type="SMART" id="SM00248">
    <property type="entry name" value="ANK"/>
    <property type="match status" value="4"/>
</dbReference>
<dbReference type="PRINTS" id="PR01415">
    <property type="entry name" value="ANKYRIN"/>
</dbReference>
<dbReference type="Proteomes" id="UP000214365">
    <property type="component" value="Unassembled WGS sequence"/>
</dbReference>
<dbReference type="PROSITE" id="PS50297">
    <property type="entry name" value="ANK_REP_REGION"/>
    <property type="match status" value="2"/>
</dbReference>
<evidence type="ECO:0000313" key="7">
    <source>
        <dbReference type="Proteomes" id="UP000214365"/>
    </source>
</evidence>
<dbReference type="EMBL" id="LFMY01000013">
    <property type="protein sequence ID" value="OKL56722.1"/>
    <property type="molecule type" value="Genomic_DNA"/>
</dbReference>
<dbReference type="PROSITE" id="PS50088">
    <property type="entry name" value="ANK_REPEAT"/>
    <property type="match status" value="3"/>
</dbReference>
<evidence type="ECO:0000256" key="2">
    <source>
        <dbReference type="ARBA" id="ARBA00023043"/>
    </source>
</evidence>
<feature type="transmembrane region" description="Helical" evidence="4">
    <location>
        <begin position="59"/>
        <end position="80"/>
    </location>
</feature>
<dbReference type="Pfam" id="PF12796">
    <property type="entry name" value="Ank_2"/>
    <property type="match status" value="1"/>
</dbReference>
<dbReference type="Gene3D" id="1.25.40.20">
    <property type="entry name" value="Ankyrin repeat-containing domain"/>
    <property type="match status" value="1"/>
</dbReference>
<evidence type="ECO:0000256" key="4">
    <source>
        <dbReference type="SAM" id="Phobius"/>
    </source>
</evidence>
<protein>
    <submittedName>
        <fullName evidence="6">Uncharacterized protein</fullName>
    </submittedName>
</protein>
<feature type="signal peptide" evidence="5">
    <location>
        <begin position="1"/>
        <end position="19"/>
    </location>
</feature>
<accession>A0A225A828</accession>
<keyword evidence="2 3" id="KW-0040">ANK repeat</keyword>